<dbReference type="Proteomes" id="UP001273166">
    <property type="component" value="Unassembled WGS sequence"/>
</dbReference>
<proteinExistence type="inferred from homology"/>
<dbReference type="InterPro" id="IPR017972">
    <property type="entry name" value="Cyt_P450_CS"/>
</dbReference>
<dbReference type="GO" id="GO:0020037">
    <property type="term" value="F:heme binding"/>
    <property type="evidence" value="ECO:0007669"/>
    <property type="project" value="InterPro"/>
</dbReference>
<dbReference type="InterPro" id="IPR050364">
    <property type="entry name" value="Cytochrome_P450_fung"/>
</dbReference>
<feature type="binding site" description="axial binding residue" evidence="5">
    <location>
        <position position="456"/>
    </location>
    <ligand>
        <name>heme</name>
        <dbReference type="ChEBI" id="CHEBI:30413"/>
    </ligand>
    <ligandPart>
        <name>Fe</name>
        <dbReference type="ChEBI" id="CHEBI:18248"/>
    </ligandPart>
</feature>
<reference evidence="8" key="2">
    <citation type="submission" date="2023-06" db="EMBL/GenBank/DDBJ databases">
        <authorList>
            <consortium name="Lawrence Berkeley National Laboratory"/>
            <person name="Mondo S.J."/>
            <person name="Hensen N."/>
            <person name="Bonometti L."/>
            <person name="Westerberg I."/>
            <person name="Brannstrom I.O."/>
            <person name="Guillou S."/>
            <person name="Cros-Aarteil S."/>
            <person name="Calhoun S."/>
            <person name="Haridas S."/>
            <person name="Kuo A."/>
            <person name="Pangilinan J."/>
            <person name="Riley R."/>
            <person name="Labutti K."/>
            <person name="Andreopoulos B."/>
            <person name="Lipzen A."/>
            <person name="Chen C."/>
            <person name="Yanf M."/>
            <person name="Daum C."/>
            <person name="Ng V."/>
            <person name="Clum A."/>
            <person name="Steindorff A."/>
            <person name="Ohm R."/>
            <person name="Martin F."/>
            <person name="Silar P."/>
            <person name="Natvig D."/>
            <person name="Lalanne C."/>
            <person name="Gautier V."/>
            <person name="Ament-Velasquez S.L."/>
            <person name="Kruys A."/>
            <person name="Hutchinson M.I."/>
            <person name="Powell A.J."/>
            <person name="Barry K."/>
            <person name="Miller A.N."/>
            <person name="Grigoriev I.V."/>
            <person name="Debuchy R."/>
            <person name="Gladieux P."/>
            <person name="Thoren M.H."/>
            <person name="Johannesson H."/>
        </authorList>
    </citation>
    <scope>NUCLEOTIDE SEQUENCE</scope>
    <source>
        <strain evidence="8">CBS 333.67</strain>
    </source>
</reference>
<keyword evidence="4 5" id="KW-0408">Iron</keyword>
<evidence type="ECO:0000256" key="1">
    <source>
        <dbReference type="ARBA" id="ARBA00010617"/>
    </source>
</evidence>
<dbReference type="CDD" id="cd11065">
    <property type="entry name" value="CYP64-like"/>
    <property type="match status" value="1"/>
</dbReference>
<dbReference type="RefSeq" id="XP_062723040.1">
    <property type="nucleotide sequence ID" value="XM_062866880.1"/>
</dbReference>
<dbReference type="Pfam" id="PF00067">
    <property type="entry name" value="p450"/>
    <property type="match status" value="1"/>
</dbReference>
<evidence type="ECO:0000256" key="3">
    <source>
        <dbReference type="ARBA" id="ARBA00023002"/>
    </source>
</evidence>
<comment type="cofactor">
    <cofactor evidence="5">
        <name>heme</name>
        <dbReference type="ChEBI" id="CHEBI:30413"/>
    </cofactor>
</comment>
<comment type="caution">
    <text evidence="8">The sequence shown here is derived from an EMBL/GenBank/DDBJ whole genome shotgun (WGS) entry which is preliminary data.</text>
</comment>
<feature type="transmembrane region" description="Helical" evidence="7">
    <location>
        <begin position="16"/>
        <end position="37"/>
    </location>
</feature>
<sequence>MTYLTSYLQQLSPLQGLLRALVLLCALPTLAVLTWIVRRDKRLDKVPGPKGSLIYGIGRDLPPNAIQKFREWADEYGEVYKIRLGWYTWVVLSSPEAVKEILDKQSVSTSSKLATPMAELVVGGMRMVTMPYGSKWRKYRTICHNLLTPKMTAAMLPVQTQEIGQLLYDLAFRNSGDYAFREHINRTIFSIMMKTVYGRRIQGKDDEDIRNMVESSKILGRLVRAGAFIEDTFPPLADLPEWLQPSRKRALKLAEFILWVKMRTWNNLKEQDAKGVAPDCYATQMIHGGWYQQGLVDEDLAWLAGGLVEAGSHTSIHTVVNLVYYMAATPEVREKVAAEVGRVVGESRLPNMDDVPHLPYVFACIKEILRLCPVPPWSIRHFTDADVTYKDIVIPKGTALACNTSALHFDPVRYPDPFSFKPERYADYQKSSLDYSAQSDPNSRDHFCFGAGRRICPGIRFTESNLSLILASLVWAFDIRPSVVLVDGKEQEVPLDLSEAAFDPYPLRTPKPFKVRFIPRSDERLSFIGSTCDSTGAL</sequence>
<keyword evidence="2 5" id="KW-0479">Metal-binding</keyword>
<reference evidence="8" key="1">
    <citation type="journal article" date="2023" name="Mol. Phylogenet. Evol.">
        <title>Genome-scale phylogeny and comparative genomics of the fungal order Sordariales.</title>
        <authorList>
            <person name="Hensen N."/>
            <person name="Bonometti L."/>
            <person name="Westerberg I."/>
            <person name="Brannstrom I.O."/>
            <person name="Guillou S."/>
            <person name="Cros-Aarteil S."/>
            <person name="Calhoun S."/>
            <person name="Haridas S."/>
            <person name="Kuo A."/>
            <person name="Mondo S."/>
            <person name="Pangilinan J."/>
            <person name="Riley R."/>
            <person name="LaButti K."/>
            <person name="Andreopoulos B."/>
            <person name="Lipzen A."/>
            <person name="Chen C."/>
            <person name="Yan M."/>
            <person name="Daum C."/>
            <person name="Ng V."/>
            <person name="Clum A."/>
            <person name="Steindorff A."/>
            <person name="Ohm R.A."/>
            <person name="Martin F."/>
            <person name="Silar P."/>
            <person name="Natvig D.O."/>
            <person name="Lalanne C."/>
            <person name="Gautier V."/>
            <person name="Ament-Velasquez S.L."/>
            <person name="Kruys A."/>
            <person name="Hutchinson M.I."/>
            <person name="Powell A.J."/>
            <person name="Barry K."/>
            <person name="Miller A.N."/>
            <person name="Grigoriev I.V."/>
            <person name="Debuchy R."/>
            <person name="Gladieux P."/>
            <person name="Hiltunen Thoren M."/>
            <person name="Johannesson H."/>
        </authorList>
    </citation>
    <scope>NUCLEOTIDE SEQUENCE</scope>
    <source>
        <strain evidence="8">CBS 333.67</strain>
    </source>
</reference>
<protein>
    <submittedName>
        <fullName evidence="8">O-methylsterigmatocystin oxidoreductase</fullName>
    </submittedName>
</protein>
<dbReference type="InterPro" id="IPR001128">
    <property type="entry name" value="Cyt_P450"/>
</dbReference>
<keyword evidence="6" id="KW-0503">Monooxygenase</keyword>
<evidence type="ECO:0000313" key="9">
    <source>
        <dbReference type="Proteomes" id="UP001273166"/>
    </source>
</evidence>
<evidence type="ECO:0000256" key="4">
    <source>
        <dbReference type="ARBA" id="ARBA00023004"/>
    </source>
</evidence>
<name>A0AAJ0GWR5_9PEZI</name>
<dbReference type="PANTHER" id="PTHR46300">
    <property type="entry name" value="P450, PUTATIVE (EUROFUNG)-RELATED-RELATED"/>
    <property type="match status" value="1"/>
</dbReference>
<keyword evidence="7" id="KW-0472">Membrane</keyword>
<keyword evidence="7" id="KW-0812">Transmembrane</keyword>
<organism evidence="8 9">
    <name type="scientific">Chaetomium strumarium</name>
    <dbReference type="NCBI Taxonomy" id="1170767"/>
    <lineage>
        <taxon>Eukaryota</taxon>
        <taxon>Fungi</taxon>
        <taxon>Dikarya</taxon>
        <taxon>Ascomycota</taxon>
        <taxon>Pezizomycotina</taxon>
        <taxon>Sordariomycetes</taxon>
        <taxon>Sordariomycetidae</taxon>
        <taxon>Sordariales</taxon>
        <taxon>Chaetomiaceae</taxon>
        <taxon>Chaetomium</taxon>
    </lineage>
</organism>
<keyword evidence="7" id="KW-1133">Transmembrane helix</keyword>
<evidence type="ECO:0000256" key="6">
    <source>
        <dbReference type="RuleBase" id="RU000461"/>
    </source>
</evidence>
<dbReference type="PRINTS" id="PR00463">
    <property type="entry name" value="EP450I"/>
</dbReference>
<dbReference type="GO" id="GO:0004497">
    <property type="term" value="F:monooxygenase activity"/>
    <property type="evidence" value="ECO:0007669"/>
    <property type="project" value="UniProtKB-KW"/>
</dbReference>
<keyword evidence="3 6" id="KW-0560">Oxidoreductase</keyword>
<accession>A0AAJ0GWR5</accession>
<dbReference type="GO" id="GO:0016705">
    <property type="term" value="F:oxidoreductase activity, acting on paired donors, with incorporation or reduction of molecular oxygen"/>
    <property type="evidence" value="ECO:0007669"/>
    <property type="project" value="InterPro"/>
</dbReference>
<evidence type="ECO:0000256" key="7">
    <source>
        <dbReference type="SAM" id="Phobius"/>
    </source>
</evidence>
<dbReference type="Gene3D" id="1.10.630.10">
    <property type="entry name" value="Cytochrome P450"/>
    <property type="match status" value="1"/>
</dbReference>
<dbReference type="AlphaFoldDB" id="A0AAJ0GWR5"/>
<dbReference type="GeneID" id="87885709"/>
<evidence type="ECO:0000256" key="5">
    <source>
        <dbReference type="PIRSR" id="PIRSR602401-1"/>
    </source>
</evidence>
<comment type="similarity">
    <text evidence="1 6">Belongs to the cytochrome P450 family.</text>
</comment>
<evidence type="ECO:0000256" key="2">
    <source>
        <dbReference type="ARBA" id="ARBA00022723"/>
    </source>
</evidence>
<evidence type="ECO:0000313" key="8">
    <source>
        <dbReference type="EMBL" id="KAK3307260.1"/>
    </source>
</evidence>
<dbReference type="InterPro" id="IPR036396">
    <property type="entry name" value="Cyt_P450_sf"/>
</dbReference>
<keyword evidence="5 6" id="KW-0349">Heme</keyword>
<dbReference type="EMBL" id="JAUDZG010000003">
    <property type="protein sequence ID" value="KAK3307260.1"/>
    <property type="molecule type" value="Genomic_DNA"/>
</dbReference>
<gene>
    <name evidence="8" type="ORF">B0T15DRAFT_492746</name>
</gene>
<dbReference type="PANTHER" id="PTHR46300:SF11">
    <property type="entry name" value="OXIDOREDUCTASE, PUTATIVE-RELATED"/>
    <property type="match status" value="1"/>
</dbReference>
<dbReference type="GO" id="GO:0005506">
    <property type="term" value="F:iron ion binding"/>
    <property type="evidence" value="ECO:0007669"/>
    <property type="project" value="InterPro"/>
</dbReference>
<keyword evidence="9" id="KW-1185">Reference proteome</keyword>
<dbReference type="InterPro" id="IPR002401">
    <property type="entry name" value="Cyt_P450_E_grp-I"/>
</dbReference>
<dbReference type="SUPFAM" id="SSF48264">
    <property type="entry name" value="Cytochrome P450"/>
    <property type="match status" value="1"/>
</dbReference>
<dbReference type="PROSITE" id="PS00086">
    <property type="entry name" value="CYTOCHROME_P450"/>
    <property type="match status" value="1"/>
</dbReference>